<comment type="caution">
    <text evidence="2">The sequence shown here is derived from an EMBL/GenBank/DDBJ whole genome shotgun (WGS) entry which is preliminary data.</text>
</comment>
<evidence type="ECO:0000256" key="1">
    <source>
        <dbReference type="SAM" id="MobiDB-lite"/>
    </source>
</evidence>
<keyword evidence="3" id="KW-1185">Reference proteome</keyword>
<dbReference type="EMBL" id="JACHHI010000006">
    <property type="protein sequence ID" value="MBB6478232.1"/>
    <property type="molecule type" value="Genomic_DNA"/>
</dbReference>
<evidence type="ECO:0000313" key="3">
    <source>
        <dbReference type="Proteomes" id="UP000591941"/>
    </source>
</evidence>
<name>A0A841R6U0_9FIRM</name>
<dbReference type="RefSeq" id="WP_159822542.1">
    <property type="nucleotide sequence ID" value="NZ_CABWNB010000002.1"/>
</dbReference>
<sequence length="195" mass="21441">MPEEMANDNTNTPNTEDIESTQETEQQPDVAESSVPESYDFAEFCVDGVELDEERAQQYSEVLKEAGMSQEQANAVTKYGLAYAQEVAQEVATQYEQTQAQEIKGWADEARTELGGQFDATVAQAAIGVTYMEKNVPQLREMLDATGFGNRVEAIRLFAQIGQMVAEDDGRANRGGASNTSDVAGFYKNTDFSVY</sequence>
<dbReference type="AlphaFoldDB" id="A0A841R6U0"/>
<protein>
    <submittedName>
        <fullName evidence="2">Uncharacterized protein</fullName>
    </submittedName>
</protein>
<reference evidence="2 3" key="1">
    <citation type="submission" date="2020-08" db="EMBL/GenBank/DDBJ databases">
        <title>Genomic Encyclopedia of Type Strains, Phase IV (KMG-IV): sequencing the most valuable type-strain genomes for metagenomic binning, comparative biology and taxonomic classification.</title>
        <authorList>
            <person name="Goeker M."/>
        </authorList>
    </citation>
    <scope>NUCLEOTIDE SEQUENCE [LARGE SCALE GENOMIC DNA]</scope>
    <source>
        <strain evidence="2 3">DSM 21255</strain>
    </source>
</reference>
<accession>A0A841R6U0</accession>
<dbReference type="Proteomes" id="UP000591941">
    <property type="component" value="Unassembled WGS sequence"/>
</dbReference>
<dbReference type="GeneID" id="93486557"/>
<dbReference type="OrthoDB" id="5852at2"/>
<gene>
    <name evidence="2" type="ORF">HNR45_001302</name>
</gene>
<evidence type="ECO:0000313" key="2">
    <source>
        <dbReference type="EMBL" id="MBB6478232.1"/>
    </source>
</evidence>
<organism evidence="2 3">
    <name type="scientific">Negativicoccus succinicivorans</name>
    <dbReference type="NCBI Taxonomy" id="620903"/>
    <lineage>
        <taxon>Bacteria</taxon>
        <taxon>Bacillati</taxon>
        <taxon>Bacillota</taxon>
        <taxon>Negativicutes</taxon>
        <taxon>Veillonellales</taxon>
        <taxon>Veillonellaceae</taxon>
        <taxon>Negativicoccus</taxon>
    </lineage>
</organism>
<feature type="region of interest" description="Disordered" evidence="1">
    <location>
        <begin position="1"/>
        <end position="38"/>
    </location>
</feature>
<proteinExistence type="predicted"/>